<feature type="non-terminal residue" evidence="3">
    <location>
        <position position="1"/>
    </location>
</feature>
<proteinExistence type="predicted"/>
<dbReference type="Pfam" id="PF13424">
    <property type="entry name" value="TPR_12"/>
    <property type="match status" value="1"/>
</dbReference>
<name>A0ABU5UQB6_NODSP</name>
<feature type="domain" description="CHAT" evidence="2">
    <location>
        <begin position="284"/>
        <end position="610"/>
    </location>
</feature>
<dbReference type="Pfam" id="PF12770">
    <property type="entry name" value="CHAT"/>
    <property type="match status" value="1"/>
</dbReference>
<keyword evidence="1" id="KW-0175">Coiled coil</keyword>
<dbReference type="RefSeq" id="WP_323245853.1">
    <property type="nucleotide sequence ID" value="NZ_JAYGHK010000027.1"/>
</dbReference>
<protein>
    <submittedName>
        <fullName evidence="3">CHAT domain-containing tetratricopeptide repeat protein</fullName>
    </submittedName>
</protein>
<feature type="coiled-coil region" evidence="1">
    <location>
        <begin position="44"/>
        <end position="71"/>
    </location>
</feature>
<evidence type="ECO:0000313" key="4">
    <source>
        <dbReference type="Proteomes" id="UP001303285"/>
    </source>
</evidence>
<evidence type="ECO:0000259" key="2">
    <source>
        <dbReference type="Pfam" id="PF12770"/>
    </source>
</evidence>
<sequence length="613" mass="68842">LGEKQEALKFYNQALPILRAVGDKGGEATTLFNIANLERSQGNLQQAQTHIQAAIEIVEDLRTKIASQELRASYFASVQKYYKFYTDLLMELHKKDPSKRYDAKALEVSERSRTRGLVELLTEANVDIRKGVEPKLLTEERQLQWRIDAQEKLLSQLFSQKEPSTQLIATTKQQIQDLLKQHQELKTKFRNTNPQYAGLKYPEPLTLPQIQQQLDKDTVLLQYSLDKDRSYLWLVTPNSLHTYELPGSEQIETAASNLYKELTKEHIQGATEAEKAQYLADTTKAAQELSQIILAPVADKLGTKRLVVVADGILHKIPFAVLSDLTPQPPSLQGKGEQKYQPMLVNHEIITLPSVTSLATHRQQLKGRKAAAKTLAVLADPVFSADDTRVTGKTPPASSSLDLELERSALKRSLNNINRTGLDRLPGTRNEAEAVLKIVSPQESLQAFDFDANYKFVTSKQLSQYRLVLFATHGIFDDTNPELSGIVTSLIDKNGQPQKGFLRLNDIFNLDLPAELIVLSACESGLGKEVKGEGLIGLTRGLMYAGAARVVVSLWKVNDQATSELMQQLYTQILKQGKTPAVALREAQLKLWREKDWQNPRYWSAFTIQGEWN</sequence>
<keyword evidence="4" id="KW-1185">Reference proteome</keyword>
<dbReference type="PANTHER" id="PTHR10098:SF108">
    <property type="entry name" value="TETRATRICOPEPTIDE REPEAT PROTEIN 28"/>
    <property type="match status" value="1"/>
</dbReference>
<dbReference type="EMBL" id="JAYGHK010000027">
    <property type="protein sequence ID" value="MEA5608468.1"/>
    <property type="molecule type" value="Genomic_DNA"/>
</dbReference>
<evidence type="ECO:0000313" key="3">
    <source>
        <dbReference type="EMBL" id="MEA5608468.1"/>
    </source>
</evidence>
<dbReference type="InterPro" id="IPR011990">
    <property type="entry name" value="TPR-like_helical_dom_sf"/>
</dbReference>
<organism evidence="3 4">
    <name type="scientific">Nodularia spumigena UHCC 0060</name>
    <dbReference type="NCBI Taxonomy" id="3110300"/>
    <lineage>
        <taxon>Bacteria</taxon>
        <taxon>Bacillati</taxon>
        <taxon>Cyanobacteriota</taxon>
        <taxon>Cyanophyceae</taxon>
        <taxon>Nostocales</taxon>
        <taxon>Nodulariaceae</taxon>
        <taxon>Nodularia</taxon>
    </lineage>
</organism>
<dbReference type="PANTHER" id="PTHR10098">
    <property type="entry name" value="RAPSYN-RELATED"/>
    <property type="match status" value="1"/>
</dbReference>
<comment type="caution">
    <text evidence="3">The sequence shown here is derived from an EMBL/GenBank/DDBJ whole genome shotgun (WGS) entry which is preliminary data.</text>
</comment>
<dbReference type="Proteomes" id="UP001303285">
    <property type="component" value="Unassembled WGS sequence"/>
</dbReference>
<accession>A0ABU5UQB6</accession>
<evidence type="ECO:0000256" key="1">
    <source>
        <dbReference type="SAM" id="Coils"/>
    </source>
</evidence>
<dbReference type="SUPFAM" id="SSF48452">
    <property type="entry name" value="TPR-like"/>
    <property type="match status" value="1"/>
</dbReference>
<dbReference type="Gene3D" id="1.25.40.10">
    <property type="entry name" value="Tetratricopeptide repeat domain"/>
    <property type="match status" value="1"/>
</dbReference>
<dbReference type="InterPro" id="IPR024983">
    <property type="entry name" value="CHAT_dom"/>
</dbReference>
<gene>
    <name evidence="3" type="ORF">VB695_10340</name>
</gene>
<reference evidence="3 4" key="1">
    <citation type="submission" date="2023-12" db="EMBL/GenBank/DDBJ databases">
        <title>Baltic Sea Cyanobacteria.</title>
        <authorList>
            <person name="Delbaje E."/>
            <person name="Fewer D.P."/>
            <person name="Shishido T.K."/>
        </authorList>
    </citation>
    <scope>NUCLEOTIDE SEQUENCE [LARGE SCALE GENOMIC DNA]</scope>
    <source>
        <strain evidence="3 4">UHCC 0060</strain>
    </source>
</reference>